<accession>A0A662Z8Y8</accession>
<feature type="chain" id="PRO_5025016598" evidence="1">
    <location>
        <begin position="23"/>
        <end position="229"/>
    </location>
</feature>
<sequence>MTIKSFITMCVCAFCSIGVANAYKIEARFETQHYGVYQVILGKGEVYGISLKQIIAKDLSSRKKFQATAAVYPYGSAAMNGTIKEPTVGVITTENYDGSASVTVNLNDKAKNSSYVGIYLNFKQLSKIADNRTVNSLASELAQMPLVLEGVPVDVVSRDFRGNLYYTAATGAVILDFNVIDSLYYDKKKLESVTDKCTVNILSLPDRHTNESPLYIAGHGAVNDIICDR</sequence>
<keyword evidence="3" id="KW-1185">Reference proteome</keyword>
<dbReference type="AlphaFoldDB" id="A0A662Z8Y8"/>
<reference evidence="2 3" key="1">
    <citation type="submission" date="2016-10" db="EMBL/GenBank/DDBJ databases">
        <authorList>
            <person name="Varghese N."/>
            <person name="Submissions S."/>
        </authorList>
    </citation>
    <scope>NUCLEOTIDE SEQUENCE [LARGE SCALE GENOMIC DNA]</scope>
    <source>
        <strain evidence="2 3">22B</strain>
    </source>
</reference>
<dbReference type="OrthoDB" id="7056353at2"/>
<organism evidence="2 3">
    <name type="scientific">Succinivibrio dextrinosolvens</name>
    <dbReference type="NCBI Taxonomy" id="83771"/>
    <lineage>
        <taxon>Bacteria</taxon>
        <taxon>Pseudomonadati</taxon>
        <taxon>Pseudomonadota</taxon>
        <taxon>Gammaproteobacteria</taxon>
        <taxon>Aeromonadales</taxon>
        <taxon>Succinivibrionaceae</taxon>
        <taxon>Succinivibrio</taxon>
    </lineage>
</organism>
<proteinExistence type="predicted"/>
<evidence type="ECO:0000313" key="3">
    <source>
        <dbReference type="Proteomes" id="UP000243374"/>
    </source>
</evidence>
<dbReference type="EMBL" id="FOSF01000020">
    <property type="protein sequence ID" value="SFK07221.1"/>
    <property type="molecule type" value="Genomic_DNA"/>
</dbReference>
<name>A0A662Z8Y8_9GAMM</name>
<dbReference type="RefSeq" id="WP_074840518.1">
    <property type="nucleotide sequence ID" value="NZ_CP047056.1"/>
</dbReference>
<feature type="signal peptide" evidence="1">
    <location>
        <begin position="1"/>
        <end position="22"/>
    </location>
</feature>
<dbReference type="Proteomes" id="UP000243374">
    <property type="component" value="Unassembled WGS sequence"/>
</dbReference>
<evidence type="ECO:0000313" key="2">
    <source>
        <dbReference type="EMBL" id="SFK07221.1"/>
    </source>
</evidence>
<gene>
    <name evidence="2" type="ORF">SAMN04487865_102029</name>
</gene>
<keyword evidence="1" id="KW-0732">Signal</keyword>
<evidence type="ECO:0000256" key="1">
    <source>
        <dbReference type="SAM" id="SignalP"/>
    </source>
</evidence>
<protein>
    <submittedName>
        <fullName evidence="2">Uncharacterized protein</fullName>
    </submittedName>
</protein>